<evidence type="ECO:0000256" key="3">
    <source>
        <dbReference type="PROSITE-ProRule" id="PRU00708"/>
    </source>
</evidence>
<protein>
    <recommendedName>
        <fullName evidence="5">PROP1-like PPR domain-containing protein</fullName>
    </recommendedName>
</protein>
<dbReference type="OMA" id="SCTINMN"/>
<dbReference type="OrthoDB" id="42736at2759"/>
<feature type="repeat" description="PPR" evidence="3">
    <location>
        <begin position="332"/>
        <end position="366"/>
    </location>
</feature>
<evidence type="ECO:0000256" key="2">
    <source>
        <dbReference type="ARBA" id="ARBA00022737"/>
    </source>
</evidence>
<feature type="region of interest" description="Disordered" evidence="4">
    <location>
        <begin position="398"/>
        <end position="423"/>
    </location>
</feature>
<dbReference type="GeneID" id="8249830"/>
<dbReference type="eggNOG" id="KOG4197">
    <property type="taxonomic scope" value="Eukaryota"/>
</dbReference>
<dbReference type="EMBL" id="CP001334">
    <property type="protein sequence ID" value="ACO68156.1"/>
    <property type="molecule type" value="Genomic_DNA"/>
</dbReference>
<dbReference type="Gene3D" id="1.25.40.10">
    <property type="entry name" value="Tetratricopeptide repeat domain"/>
    <property type="match status" value="3"/>
</dbReference>
<feature type="domain" description="PROP1-like PPR" evidence="5">
    <location>
        <begin position="292"/>
        <end position="365"/>
    </location>
</feature>
<accession>C1EJB3</accession>
<feature type="domain" description="PROP1-like PPR" evidence="5">
    <location>
        <begin position="65"/>
        <end position="219"/>
    </location>
</feature>
<dbReference type="STRING" id="296587.C1EJB3"/>
<dbReference type="InterPro" id="IPR011990">
    <property type="entry name" value="TPR-like_helical_dom_sf"/>
</dbReference>
<evidence type="ECO:0000256" key="1">
    <source>
        <dbReference type="ARBA" id="ARBA00007626"/>
    </source>
</evidence>
<dbReference type="AlphaFoldDB" id="C1EJB3"/>
<evidence type="ECO:0000259" key="5">
    <source>
        <dbReference type="Pfam" id="PF17177"/>
    </source>
</evidence>
<keyword evidence="7" id="KW-1185">Reference proteome</keyword>
<dbReference type="PROSITE" id="PS51375">
    <property type="entry name" value="PPR"/>
    <property type="match status" value="3"/>
</dbReference>
<dbReference type="InterPro" id="IPR033443">
    <property type="entry name" value="PROP1-like_PPR_dom"/>
</dbReference>
<evidence type="ECO:0000313" key="6">
    <source>
        <dbReference type="EMBL" id="ACO68156.1"/>
    </source>
</evidence>
<comment type="similarity">
    <text evidence="1">Belongs to the PPR family. P subfamily.</text>
</comment>
<dbReference type="KEGG" id="mis:MICPUN_53601"/>
<dbReference type="InterPro" id="IPR002885">
    <property type="entry name" value="PPR_rpt"/>
</dbReference>
<evidence type="ECO:0000313" key="7">
    <source>
        <dbReference type="Proteomes" id="UP000002009"/>
    </source>
</evidence>
<keyword evidence="2" id="KW-0677">Repeat</keyword>
<feature type="repeat" description="PPR" evidence="3">
    <location>
        <begin position="135"/>
        <end position="169"/>
    </location>
</feature>
<sequence length="634" mass="67557">MDAVLSAVREMTNAGIEPTESTYVAVMLAARNNPSVGPGRAIDVYDAAVANGFAFSSRTFDLAMECAVRSKRVADALKIKEDMERAGLTTTPRTYAVLLNLLVNTDVGKRRGPKPRLIRTCKLFEEMLANNVAPPPAAFNSLIVAAKRAKQPDLVARSFQEMVNAGVRPSRETYETTLAAVSAGGMADVALEVFGRMRRDGFKPRKSTYNSLLEACASAPQPRAEQAFEIYHAMVADGAIAPNKRTFVLLIDAATRAGKPELAFDAFDAMKKCVTAVTAVTDVTDVTDADDVVGLDVYNRLIHACAARGFDGLRRALELFEEVKTSRSLEPDEYTYGSVLGACAAAGDAATADALVAEMSTRGVGHNRVTRHAYITALGRAGRWEDALDQFATLQSVRGGSGDERRGKSFQSSLSPDGLRDTQGASRESFSLMFDALLGGAGAEAAIASCALEPGGGDAFMRSERAAAARAVFREGVERGVYEDPILGLDTSLDVSVDLVADFLEEGEDGGRSAPPGEKTRASAQPLRVSFMSMTRSESIVATMVLLESFAAPSAGALPSGLFIGAGPGTRGNAQRRMLAVESVLRAASLRCETIEDPRTYVIGVSNADLAEWVKRHVGAFDENRARIDARVNA</sequence>
<feature type="repeat" description="PPR" evidence="3">
    <location>
        <begin position="170"/>
        <end position="204"/>
    </location>
</feature>
<dbReference type="RefSeq" id="XP_002506898.1">
    <property type="nucleotide sequence ID" value="XM_002506852.1"/>
</dbReference>
<dbReference type="PANTHER" id="PTHR47447:SF17">
    <property type="entry name" value="OS12G0638900 PROTEIN"/>
    <property type="match status" value="1"/>
</dbReference>
<dbReference type="PANTHER" id="PTHR47447">
    <property type="entry name" value="OS03G0856100 PROTEIN"/>
    <property type="match status" value="1"/>
</dbReference>
<gene>
    <name evidence="6" type="ORF">MICPUN_53601</name>
</gene>
<dbReference type="Proteomes" id="UP000002009">
    <property type="component" value="Chromosome 16"/>
</dbReference>
<dbReference type="Pfam" id="PF17177">
    <property type="entry name" value="PPR_long"/>
    <property type="match status" value="2"/>
</dbReference>
<proteinExistence type="inferred from homology"/>
<dbReference type="InParanoid" id="C1EJB3"/>
<reference evidence="6 7" key="1">
    <citation type="journal article" date="2009" name="Science">
        <title>Green evolution and dynamic adaptations revealed by genomes of the marine picoeukaryotes Micromonas.</title>
        <authorList>
            <person name="Worden A.Z."/>
            <person name="Lee J.H."/>
            <person name="Mock T."/>
            <person name="Rouze P."/>
            <person name="Simmons M.P."/>
            <person name="Aerts A.L."/>
            <person name="Allen A.E."/>
            <person name="Cuvelier M.L."/>
            <person name="Derelle E."/>
            <person name="Everett M.V."/>
            <person name="Foulon E."/>
            <person name="Grimwood J."/>
            <person name="Gundlach H."/>
            <person name="Henrissat B."/>
            <person name="Napoli C."/>
            <person name="McDonald S.M."/>
            <person name="Parker M.S."/>
            <person name="Rombauts S."/>
            <person name="Salamov A."/>
            <person name="Von Dassow P."/>
            <person name="Badger J.H."/>
            <person name="Coutinho P.M."/>
            <person name="Demir E."/>
            <person name="Dubchak I."/>
            <person name="Gentemann C."/>
            <person name="Eikrem W."/>
            <person name="Gready J.E."/>
            <person name="John U."/>
            <person name="Lanier W."/>
            <person name="Lindquist E.A."/>
            <person name="Lucas S."/>
            <person name="Mayer K.F."/>
            <person name="Moreau H."/>
            <person name="Not F."/>
            <person name="Otillar R."/>
            <person name="Panaud O."/>
            <person name="Pangilinan J."/>
            <person name="Paulsen I."/>
            <person name="Piegu B."/>
            <person name="Poliakov A."/>
            <person name="Robbens S."/>
            <person name="Schmutz J."/>
            <person name="Toulza E."/>
            <person name="Wyss T."/>
            <person name="Zelensky A."/>
            <person name="Zhou K."/>
            <person name="Armbrust E.V."/>
            <person name="Bhattacharya D."/>
            <person name="Goodenough U.W."/>
            <person name="Van de Peer Y."/>
            <person name="Grigoriev I.V."/>
        </authorList>
    </citation>
    <scope>NUCLEOTIDE SEQUENCE [LARGE SCALE GENOMIC DNA]</scope>
    <source>
        <strain evidence="7">RCC299 / NOUM17</strain>
    </source>
</reference>
<name>C1EJB3_MICCC</name>
<dbReference type="Pfam" id="PF01535">
    <property type="entry name" value="PPR"/>
    <property type="match status" value="1"/>
</dbReference>
<organism evidence="6 7">
    <name type="scientific">Micromonas commoda (strain RCC299 / NOUM17 / CCMP2709)</name>
    <name type="common">Picoplanktonic green alga</name>
    <dbReference type="NCBI Taxonomy" id="296587"/>
    <lineage>
        <taxon>Eukaryota</taxon>
        <taxon>Viridiplantae</taxon>
        <taxon>Chlorophyta</taxon>
        <taxon>Mamiellophyceae</taxon>
        <taxon>Mamiellales</taxon>
        <taxon>Mamiellaceae</taxon>
        <taxon>Micromonas</taxon>
    </lineage>
</organism>
<evidence type="ECO:0000256" key="4">
    <source>
        <dbReference type="SAM" id="MobiDB-lite"/>
    </source>
</evidence>